<comment type="caution">
    <text evidence="1">The sequence shown here is derived from an EMBL/GenBank/DDBJ whole genome shotgun (WGS) entry which is preliminary data.</text>
</comment>
<accession>A0ACC6A3T6</accession>
<protein>
    <submittedName>
        <fullName evidence="1">DUF3954 domain-containing protein</fullName>
    </submittedName>
</protein>
<reference evidence="1" key="1">
    <citation type="submission" date="2022-05" db="EMBL/GenBank/DDBJ databases">
        <title>Comparative Genomics of Spacecraft Associated Microbes.</title>
        <authorList>
            <person name="Tran M.T."/>
            <person name="Wright A."/>
            <person name="Seuylemezian A."/>
            <person name="Eisen J."/>
            <person name="Coil D."/>
        </authorList>
    </citation>
    <scope>NUCLEOTIDE SEQUENCE</scope>
    <source>
        <strain evidence="1">FAIRING 10M-2.2</strain>
    </source>
</reference>
<evidence type="ECO:0000313" key="1">
    <source>
        <dbReference type="EMBL" id="MCM3735577.1"/>
    </source>
</evidence>
<dbReference type="Proteomes" id="UP001202289">
    <property type="component" value="Unassembled WGS sequence"/>
</dbReference>
<organism evidence="1 2">
    <name type="scientific">Bacillus cytotoxicus</name>
    <dbReference type="NCBI Taxonomy" id="580165"/>
    <lineage>
        <taxon>Bacteria</taxon>
        <taxon>Bacillati</taxon>
        <taxon>Bacillota</taxon>
        <taxon>Bacilli</taxon>
        <taxon>Bacillales</taxon>
        <taxon>Bacillaceae</taxon>
        <taxon>Bacillus</taxon>
        <taxon>Bacillus cereus group</taxon>
    </lineage>
</organism>
<proteinExistence type="predicted"/>
<gene>
    <name evidence="1" type="ORF">M3215_07030</name>
</gene>
<dbReference type="EMBL" id="JAMBOP010000006">
    <property type="protein sequence ID" value="MCM3735577.1"/>
    <property type="molecule type" value="Genomic_DNA"/>
</dbReference>
<keyword evidence="2" id="KW-1185">Reference proteome</keyword>
<evidence type="ECO:0000313" key="2">
    <source>
        <dbReference type="Proteomes" id="UP001202289"/>
    </source>
</evidence>
<name>A0ACC6A3T6_9BACI</name>
<sequence length="63" mass="7203">MAIIQENIAEMTAEIDLKENKIYVVKDGQIKQIDPPSSGHGEHSLIYKNNKVIRIEKRETVLI</sequence>